<dbReference type="SUPFAM" id="SSF56349">
    <property type="entry name" value="DNA breaking-rejoining enzymes"/>
    <property type="match status" value="1"/>
</dbReference>
<dbReference type="Proteomes" id="UP000462449">
    <property type="component" value="Unassembled WGS sequence"/>
</dbReference>
<proteinExistence type="inferred from homology"/>
<dbReference type="InterPro" id="IPR013762">
    <property type="entry name" value="Integrase-like_cat_sf"/>
</dbReference>
<dbReference type="PROSITE" id="PS51900">
    <property type="entry name" value="CB"/>
    <property type="match status" value="1"/>
</dbReference>
<dbReference type="PANTHER" id="PTHR30349:SF64">
    <property type="entry name" value="PROPHAGE INTEGRASE INTD-RELATED"/>
    <property type="match status" value="1"/>
</dbReference>
<evidence type="ECO:0000259" key="6">
    <source>
        <dbReference type="PROSITE" id="PS51898"/>
    </source>
</evidence>
<keyword evidence="2" id="KW-0229">DNA integration</keyword>
<feature type="domain" description="Tyr recombinase" evidence="6">
    <location>
        <begin position="205"/>
        <end position="379"/>
    </location>
</feature>
<dbReference type="InterPro" id="IPR044068">
    <property type="entry name" value="CB"/>
</dbReference>
<evidence type="ECO:0000256" key="5">
    <source>
        <dbReference type="PROSITE-ProRule" id="PRU01248"/>
    </source>
</evidence>
<evidence type="ECO:0000256" key="2">
    <source>
        <dbReference type="ARBA" id="ARBA00022908"/>
    </source>
</evidence>
<dbReference type="GO" id="GO:0015074">
    <property type="term" value="P:DNA integration"/>
    <property type="evidence" value="ECO:0007669"/>
    <property type="project" value="UniProtKB-KW"/>
</dbReference>
<dbReference type="Gene3D" id="1.10.150.130">
    <property type="match status" value="1"/>
</dbReference>
<comment type="similarity">
    <text evidence="1">Belongs to the 'phage' integrase family.</text>
</comment>
<evidence type="ECO:0000313" key="11">
    <source>
        <dbReference type="Proteomes" id="UP000462449"/>
    </source>
</evidence>
<evidence type="ECO:0000256" key="3">
    <source>
        <dbReference type="ARBA" id="ARBA00023125"/>
    </source>
</evidence>
<dbReference type="PANTHER" id="PTHR30349">
    <property type="entry name" value="PHAGE INTEGRASE-RELATED"/>
    <property type="match status" value="1"/>
</dbReference>
<reference evidence="9 10" key="1">
    <citation type="submission" date="2019-11" db="EMBL/GenBank/DDBJ databases">
        <title>Draft genome sequence of Labilibaculum sp. strain SYP isolated from Black Sea.</title>
        <authorList>
            <person name="Yadav S."/>
            <person name="Villanueva L."/>
        </authorList>
    </citation>
    <scope>NUCLEOTIDE SEQUENCE [LARGE SCALE GENOMIC DNA]</scope>
    <source>
        <strain evidence="9 10">44</strain>
    </source>
</reference>
<evidence type="ECO:0000256" key="4">
    <source>
        <dbReference type="ARBA" id="ARBA00023172"/>
    </source>
</evidence>
<dbReference type="InterPro" id="IPR002104">
    <property type="entry name" value="Integrase_catalytic"/>
</dbReference>
<keyword evidence="4" id="KW-0233">DNA recombination</keyword>
<dbReference type="Pfam" id="PF13102">
    <property type="entry name" value="Phage_int_SAM_5"/>
    <property type="match status" value="1"/>
</dbReference>
<evidence type="ECO:0000256" key="1">
    <source>
        <dbReference type="ARBA" id="ARBA00008857"/>
    </source>
</evidence>
<dbReference type="PROSITE" id="PS51898">
    <property type="entry name" value="TYR_RECOMBINASE"/>
    <property type="match status" value="1"/>
</dbReference>
<dbReference type="EMBL" id="WOTW01000004">
    <property type="protein sequence ID" value="MUP36826.1"/>
    <property type="molecule type" value="Genomic_DNA"/>
</dbReference>
<keyword evidence="10" id="KW-1185">Reference proteome</keyword>
<dbReference type="EMBL" id="QTZN02000004">
    <property type="protein sequence ID" value="MVB06031.1"/>
    <property type="molecule type" value="Genomic_DNA"/>
</dbReference>
<dbReference type="Gene3D" id="1.10.443.10">
    <property type="entry name" value="Intergrase catalytic core"/>
    <property type="match status" value="1"/>
</dbReference>
<dbReference type="AlphaFoldDB" id="A0A7M4D2E7"/>
<dbReference type="InterPro" id="IPR050090">
    <property type="entry name" value="Tyrosine_recombinase_XerCD"/>
</dbReference>
<dbReference type="InterPro" id="IPR025269">
    <property type="entry name" value="SAM-like_dom"/>
</dbReference>
<keyword evidence="3 5" id="KW-0238">DNA-binding</keyword>
<dbReference type="InterPro" id="IPR010998">
    <property type="entry name" value="Integrase_recombinase_N"/>
</dbReference>
<organism evidence="8 11">
    <name type="scientific">Labilibaculum euxinus</name>
    <dbReference type="NCBI Taxonomy" id="2686357"/>
    <lineage>
        <taxon>Bacteria</taxon>
        <taxon>Pseudomonadati</taxon>
        <taxon>Bacteroidota</taxon>
        <taxon>Bacteroidia</taxon>
        <taxon>Marinilabiliales</taxon>
        <taxon>Marinifilaceae</taxon>
        <taxon>Labilibaculum</taxon>
    </lineage>
</organism>
<evidence type="ECO:0000313" key="9">
    <source>
        <dbReference type="EMBL" id="MVB06031.1"/>
    </source>
</evidence>
<protein>
    <submittedName>
        <fullName evidence="8">Tyrosine-type recombinase/integrase</fullName>
    </submittedName>
</protein>
<evidence type="ECO:0000259" key="7">
    <source>
        <dbReference type="PROSITE" id="PS51900"/>
    </source>
</evidence>
<evidence type="ECO:0000313" key="8">
    <source>
        <dbReference type="EMBL" id="MUP36826.1"/>
    </source>
</evidence>
<dbReference type="InterPro" id="IPR011010">
    <property type="entry name" value="DNA_brk_join_enz"/>
</dbReference>
<dbReference type="OrthoDB" id="1493636at2"/>
<dbReference type="Pfam" id="PF00589">
    <property type="entry name" value="Phage_integrase"/>
    <property type="match status" value="1"/>
</dbReference>
<sequence length="396" mass="46748">MKFYIKHPKEAREQRIFLYHNHRSTNIRLATKLKTNSEMWDNKNGTSLDPLTETVLKKWIAKAKDTLINMERLDEDLSVTAVKDVLINIVNDKPVREELTITYLYKEFLKEAQLCKSTQKNYKAALMHYEQFLLLSKATDIIERYTAKDFQMFVKYLKDRNYADNSVKIYTKCIKRVLNKAYWVGTIQNELSRVMKFKAKKVTRDNFLIFSIEELKELENITLRSYARKRLDVFLFLCYTGMRFSDYKRVVFEPELCKINGDSMIVTESVKTGKRIFIPNVGHCQGAWRILDRYNGELPRYKSVDTFNRQIRKDFEKLEHPEFQKLTSHCARKTFATALLMEQDVSPLVVSKLLTHSDIKTTLKYYEKSGDSHIIKALEKTEQEIPKAKYPHLKIV</sequence>
<dbReference type="GO" id="GO:0006310">
    <property type="term" value="P:DNA recombination"/>
    <property type="evidence" value="ECO:0007669"/>
    <property type="project" value="UniProtKB-KW"/>
</dbReference>
<dbReference type="Proteomes" id="UP000285951">
    <property type="component" value="Unassembled WGS sequence"/>
</dbReference>
<evidence type="ECO:0000313" key="10">
    <source>
        <dbReference type="Proteomes" id="UP000285951"/>
    </source>
</evidence>
<accession>A0A7M4D2E7</accession>
<reference evidence="8 11" key="2">
    <citation type="submission" date="2019-12" db="EMBL/GenBank/DDBJ databases">
        <title>Draft genome sequence of Labilibaculum sp. strain 44 isolated from deep waters of Black Sea.</title>
        <authorList>
            <person name="Yadav S."/>
            <person name="Villanueva L."/>
        </authorList>
    </citation>
    <scope>NUCLEOTIDE SEQUENCE [LARGE SCALE GENOMIC DNA]</scope>
    <source>
        <strain evidence="8 11">44</strain>
    </source>
</reference>
<feature type="domain" description="Core-binding (CB)" evidence="7">
    <location>
        <begin position="99"/>
        <end position="182"/>
    </location>
</feature>
<dbReference type="GO" id="GO:0003677">
    <property type="term" value="F:DNA binding"/>
    <property type="evidence" value="ECO:0007669"/>
    <property type="project" value="UniProtKB-UniRule"/>
</dbReference>
<comment type="caution">
    <text evidence="8">The sequence shown here is derived from an EMBL/GenBank/DDBJ whole genome shotgun (WGS) entry which is preliminary data.</text>
</comment>
<name>A0A7M4D2E7_9BACT</name>
<gene>
    <name evidence="9" type="ORF">DWB62_003260</name>
    <name evidence="8" type="ORF">GNY23_03260</name>
</gene>